<dbReference type="Ensembl" id="ENSOKIT00005003234.1">
    <property type="protein sequence ID" value="ENSOKIP00005003068.1"/>
    <property type="gene ID" value="ENSOKIG00005001435.1"/>
</dbReference>
<dbReference type="AlphaFoldDB" id="A0A8C7CE71"/>
<evidence type="ECO:0000259" key="1">
    <source>
        <dbReference type="PROSITE" id="PS50041"/>
    </source>
</evidence>
<dbReference type="SMART" id="SM00034">
    <property type="entry name" value="CLECT"/>
    <property type="match status" value="1"/>
</dbReference>
<dbReference type="PANTHER" id="PTHR22803">
    <property type="entry name" value="MANNOSE, PHOSPHOLIPASE, LECTIN RECEPTOR RELATED"/>
    <property type="match status" value="1"/>
</dbReference>
<evidence type="ECO:0000313" key="3">
    <source>
        <dbReference type="Proteomes" id="UP000694557"/>
    </source>
</evidence>
<reference evidence="2" key="1">
    <citation type="submission" date="2025-08" db="UniProtKB">
        <authorList>
            <consortium name="Ensembl"/>
        </authorList>
    </citation>
    <scope>IDENTIFICATION</scope>
</reference>
<dbReference type="Proteomes" id="UP000694557">
    <property type="component" value="Unassembled WGS sequence"/>
</dbReference>
<dbReference type="PROSITE" id="PS50041">
    <property type="entry name" value="C_TYPE_LECTIN_2"/>
    <property type="match status" value="1"/>
</dbReference>
<proteinExistence type="predicted"/>
<protein>
    <recommendedName>
        <fullName evidence="1">C-type lectin domain-containing protein</fullName>
    </recommendedName>
</protein>
<dbReference type="GeneTree" id="ENSGT01140000283226"/>
<dbReference type="InterPro" id="IPR001304">
    <property type="entry name" value="C-type_lectin-like"/>
</dbReference>
<dbReference type="SUPFAM" id="SSF56436">
    <property type="entry name" value="C-type lectin-like"/>
    <property type="match status" value="1"/>
</dbReference>
<sequence length="182" mass="20537">MVNIFIICRRWVVRETALNRAQVSRWVVRETALNRAQVSRCFRKLMLLSIQLTGQSAGAHVPLAGPNTDPAASGTESEQFCVYQGGNLASVHSTAEYNYIEEMVMIQTGGFPRAWIRGYDLAQEGLWLCSDGSRFDFTNWSKGQPDNYQGKQNCLYFNYGAEKRSDDGISSTRFPSVCSRRM</sequence>
<dbReference type="Pfam" id="PF00059">
    <property type="entry name" value="Lectin_C"/>
    <property type="match status" value="1"/>
</dbReference>
<dbReference type="InterPro" id="IPR016186">
    <property type="entry name" value="C-type_lectin-like/link_sf"/>
</dbReference>
<dbReference type="InterPro" id="IPR016187">
    <property type="entry name" value="CTDL_fold"/>
</dbReference>
<dbReference type="InterPro" id="IPR050111">
    <property type="entry name" value="C-type_lectin/snaclec_domain"/>
</dbReference>
<keyword evidence="3" id="KW-1185">Reference proteome</keyword>
<name>A0A8C7CE71_ONCKI</name>
<reference evidence="2" key="2">
    <citation type="submission" date="2025-09" db="UniProtKB">
        <authorList>
            <consortium name="Ensembl"/>
        </authorList>
    </citation>
    <scope>IDENTIFICATION</scope>
</reference>
<dbReference type="Gene3D" id="3.10.100.10">
    <property type="entry name" value="Mannose-Binding Protein A, subunit A"/>
    <property type="match status" value="1"/>
</dbReference>
<feature type="domain" description="C-type lectin" evidence="1">
    <location>
        <begin position="76"/>
        <end position="179"/>
    </location>
</feature>
<dbReference type="CDD" id="cd00037">
    <property type="entry name" value="CLECT"/>
    <property type="match status" value="1"/>
</dbReference>
<accession>A0A8C7CE71</accession>
<organism evidence="2 3">
    <name type="scientific">Oncorhynchus kisutch</name>
    <name type="common">Coho salmon</name>
    <name type="synonym">Salmo kisutch</name>
    <dbReference type="NCBI Taxonomy" id="8019"/>
    <lineage>
        <taxon>Eukaryota</taxon>
        <taxon>Metazoa</taxon>
        <taxon>Chordata</taxon>
        <taxon>Craniata</taxon>
        <taxon>Vertebrata</taxon>
        <taxon>Euteleostomi</taxon>
        <taxon>Actinopterygii</taxon>
        <taxon>Neopterygii</taxon>
        <taxon>Teleostei</taxon>
        <taxon>Protacanthopterygii</taxon>
        <taxon>Salmoniformes</taxon>
        <taxon>Salmonidae</taxon>
        <taxon>Salmoninae</taxon>
        <taxon>Oncorhynchus</taxon>
    </lineage>
</organism>
<evidence type="ECO:0000313" key="2">
    <source>
        <dbReference type="Ensembl" id="ENSOKIP00005003068.1"/>
    </source>
</evidence>